<evidence type="ECO:0000313" key="2">
    <source>
        <dbReference type="EMBL" id="MFC5582775.1"/>
    </source>
</evidence>
<evidence type="ECO:0000313" key="3">
    <source>
        <dbReference type="Proteomes" id="UP001596111"/>
    </source>
</evidence>
<gene>
    <name evidence="2" type="ORF">ACFPPB_16785</name>
</gene>
<protein>
    <recommendedName>
        <fullName evidence="4">Secreted protein</fullName>
    </recommendedName>
</protein>
<accession>A0ABW0T0F1</accession>
<feature type="signal peptide" evidence="1">
    <location>
        <begin position="1"/>
        <end position="25"/>
    </location>
</feature>
<dbReference type="RefSeq" id="WP_377329180.1">
    <property type="nucleotide sequence ID" value="NZ_JBHSNG010000024.1"/>
</dbReference>
<evidence type="ECO:0008006" key="4">
    <source>
        <dbReference type="Google" id="ProtNLM"/>
    </source>
</evidence>
<sequence>MLTTVNKLNLIIAISTIVMTTPASADSASSKDRQSGISAVMVVGSSQAGTSEFQRGVYSQLFYEAKRCLESGVEVERLNNDVTICNSKAYGKADPQECANRKKQLDAKIQLTGTQSNLVACSKDPQVLQARYGDATVEAASAGDKDAQICYVEGQWSTSSNKESALYRGKAELYMKQAFARGDWRVVQLLTIPSESVGHGGAGRLVNLPIIGSPFTVYRANRLLEFGATGQYLDLVKSQAQDAKASLSQAQIENANTWAWQEFKRHFTTSPKLSTQPIPCLTYATPVP</sequence>
<organism evidence="2 3">
    <name type="scientific">Rhodanobacter terrae</name>
    <dbReference type="NCBI Taxonomy" id="418647"/>
    <lineage>
        <taxon>Bacteria</taxon>
        <taxon>Pseudomonadati</taxon>
        <taxon>Pseudomonadota</taxon>
        <taxon>Gammaproteobacteria</taxon>
        <taxon>Lysobacterales</taxon>
        <taxon>Rhodanobacteraceae</taxon>
        <taxon>Rhodanobacter</taxon>
    </lineage>
</organism>
<dbReference type="EMBL" id="JBHSNG010000024">
    <property type="protein sequence ID" value="MFC5582775.1"/>
    <property type="molecule type" value="Genomic_DNA"/>
</dbReference>
<dbReference type="Proteomes" id="UP001596111">
    <property type="component" value="Unassembled WGS sequence"/>
</dbReference>
<proteinExistence type="predicted"/>
<keyword evidence="3" id="KW-1185">Reference proteome</keyword>
<name>A0ABW0T0F1_9GAMM</name>
<keyword evidence="1" id="KW-0732">Signal</keyword>
<reference evidence="3" key="1">
    <citation type="journal article" date="2019" name="Int. J. Syst. Evol. Microbiol.">
        <title>The Global Catalogue of Microorganisms (GCM) 10K type strain sequencing project: providing services to taxonomists for standard genome sequencing and annotation.</title>
        <authorList>
            <consortium name="The Broad Institute Genomics Platform"/>
            <consortium name="The Broad Institute Genome Sequencing Center for Infectious Disease"/>
            <person name="Wu L."/>
            <person name="Ma J."/>
        </authorList>
    </citation>
    <scope>NUCLEOTIDE SEQUENCE [LARGE SCALE GENOMIC DNA]</scope>
    <source>
        <strain evidence="3">CGMCC 1.13587</strain>
    </source>
</reference>
<feature type="chain" id="PRO_5045771237" description="Secreted protein" evidence="1">
    <location>
        <begin position="26"/>
        <end position="288"/>
    </location>
</feature>
<comment type="caution">
    <text evidence="2">The sequence shown here is derived from an EMBL/GenBank/DDBJ whole genome shotgun (WGS) entry which is preliminary data.</text>
</comment>
<evidence type="ECO:0000256" key="1">
    <source>
        <dbReference type="SAM" id="SignalP"/>
    </source>
</evidence>